<evidence type="ECO:0000313" key="3">
    <source>
        <dbReference type="Proteomes" id="UP000245765"/>
    </source>
</evidence>
<keyword evidence="3" id="KW-1185">Reference proteome</keyword>
<evidence type="ECO:0000313" key="2">
    <source>
        <dbReference type="EMBL" id="PWS37596.1"/>
    </source>
</evidence>
<name>A0A317FJ32_9PROT</name>
<feature type="region of interest" description="Disordered" evidence="1">
    <location>
        <begin position="418"/>
        <end position="445"/>
    </location>
</feature>
<evidence type="ECO:0000256" key="1">
    <source>
        <dbReference type="SAM" id="MobiDB-lite"/>
    </source>
</evidence>
<gene>
    <name evidence="2" type="ORF">DFH01_12305</name>
</gene>
<feature type="region of interest" description="Disordered" evidence="1">
    <location>
        <begin position="115"/>
        <end position="171"/>
    </location>
</feature>
<dbReference type="RefSeq" id="WP_109870704.1">
    <property type="nucleotide sequence ID" value="NZ_QGNA01000002.1"/>
</dbReference>
<dbReference type="EMBL" id="QGNA01000002">
    <property type="protein sequence ID" value="PWS37596.1"/>
    <property type="molecule type" value="Genomic_DNA"/>
</dbReference>
<sequence>MSDTATLFAPLEDADPATPGDPFSRLRYSYGQLLGAEDFAAEQRYHLLRERLLTATLHGHGTVWGLRVSAREDATNNTVQLVCAPGLAVDALGRLIHVEQEVCLDVTGLALTPFWSDLAPPPAPPEPEEEEPDEGGGAETTPAEDTTPGADTTSGADSLPGGDEEEAPTETRVRRAYVVLSYRACLADEIPAITPPCSSSGEATAYARVQDRWRLCLMAEAPPDPHPVARDWTAFAGQGDLRTRLLDFILNPPAQVSRFWSGGDDAPLLLATVDLEPVGDPAERTRLVAGPDNAVRALLPDVQTLAAMTTGLRLLGPGGARPFRLVSLAARSEGGQVVLDARFTTPPDATSLSADAIRIFRRDGTGAWVPATFNGWAVPSDGNGLAMITIGEDWTDATTYQLLLRGAGAAPLLDASGQPLSGLDGEPPLPAGAGRDVSLVQRFEP</sequence>
<proteinExistence type="predicted"/>
<comment type="caution">
    <text evidence="2">The sequence shown here is derived from an EMBL/GenBank/DDBJ whole genome shotgun (WGS) entry which is preliminary data.</text>
</comment>
<dbReference type="Proteomes" id="UP000245765">
    <property type="component" value="Unassembled WGS sequence"/>
</dbReference>
<feature type="compositionally biased region" description="Acidic residues" evidence="1">
    <location>
        <begin position="126"/>
        <end position="136"/>
    </location>
</feature>
<dbReference type="AlphaFoldDB" id="A0A317FJ32"/>
<accession>A0A317FJ32</accession>
<protein>
    <submittedName>
        <fullName evidence="2">Uncharacterized protein</fullName>
    </submittedName>
</protein>
<organism evidence="2 3">
    <name type="scientific">Falsiroseomonas bella</name>
    <dbReference type="NCBI Taxonomy" id="2184016"/>
    <lineage>
        <taxon>Bacteria</taxon>
        <taxon>Pseudomonadati</taxon>
        <taxon>Pseudomonadota</taxon>
        <taxon>Alphaproteobacteria</taxon>
        <taxon>Acetobacterales</taxon>
        <taxon>Roseomonadaceae</taxon>
        <taxon>Falsiroseomonas</taxon>
    </lineage>
</organism>
<reference evidence="3" key="1">
    <citation type="submission" date="2018-05" db="EMBL/GenBank/DDBJ databases">
        <authorList>
            <person name="Du Z."/>
            <person name="Wang X."/>
        </authorList>
    </citation>
    <scope>NUCLEOTIDE SEQUENCE [LARGE SCALE GENOMIC DNA]</scope>
    <source>
        <strain evidence="3">CQN31</strain>
    </source>
</reference>
<dbReference type="OrthoDB" id="8477160at2"/>